<dbReference type="GO" id="GO:0000978">
    <property type="term" value="F:RNA polymerase II cis-regulatory region sequence-specific DNA binding"/>
    <property type="evidence" value="ECO:0007669"/>
    <property type="project" value="TreeGrafter"/>
</dbReference>
<keyword evidence="6 7" id="KW-0539">Nucleus</keyword>
<sequence length="430" mass="49190">MCSQQVDNLSTQVDFVNVDAEYEPSFQLIPPFGEYDYKEIIDKNPQRSSGFHISDILQLNSQEANPEIPKPRSSLDYSIYNYNDYPSRQHYYSSYPHHHLPSAISSFESDLPFYNTTFNSAPSTFNGNIYFTSDTTNSPYPANQMQMISPNLPNRFIVNDSNNNNYGPYYDQPYHPHHHHHLSSHHHQNSMPQTSPDSTSPLMNSDSNYLSLPITKGHTFSSNSSPEVGPKETKYTTLSSVSPITPTTIQSAKSESFTNQSDVDVAEKENNDHLSMDESVGSMDELHDDTNHSNSQNEIQNQNEKKRKRRVLFTKSQTFELERRFRQQRYLSAAEREHLAQLIGLSPTQVKIWFQNHRYKTKRATHDKSPTANCFQPQRLPSPSSLKRIHVPVLIADGKPVTGAQLMSENPSFNGQTNPNNVNSQKWWQV</sequence>
<feature type="region of interest" description="Disordered" evidence="9">
    <location>
        <begin position="409"/>
        <end position="430"/>
    </location>
</feature>
<feature type="compositionally biased region" description="Polar residues" evidence="9">
    <location>
        <begin position="189"/>
        <end position="210"/>
    </location>
</feature>
<evidence type="ECO:0000256" key="6">
    <source>
        <dbReference type="ARBA" id="ARBA00023242"/>
    </source>
</evidence>
<evidence type="ECO:0000256" key="1">
    <source>
        <dbReference type="ARBA" id="ARBA00004123"/>
    </source>
</evidence>
<dbReference type="InterPro" id="IPR020479">
    <property type="entry name" value="HD_metazoa"/>
</dbReference>
<evidence type="ECO:0000313" key="11">
    <source>
        <dbReference type="EMBL" id="CAG9809099.1"/>
    </source>
</evidence>
<feature type="DNA-binding region" description="Homeobox" evidence="7">
    <location>
        <begin position="306"/>
        <end position="365"/>
    </location>
</feature>
<evidence type="ECO:0000256" key="9">
    <source>
        <dbReference type="SAM" id="MobiDB-lite"/>
    </source>
</evidence>
<proteinExistence type="inferred from homology"/>
<evidence type="ECO:0000256" key="8">
    <source>
        <dbReference type="RuleBase" id="RU000682"/>
    </source>
</evidence>
<dbReference type="InterPro" id="IPR050394">
    <property type="entry name" value="Homeobox_NK-like"/>
</dbReference>
<comment type="similarity">
    <text evidence="2">Belongs to the NK-2 homeobox family.</text>
</comment>
<name>A0A9N9WX70_9DIPT</name>
<dbReference type="OrthoDB" id="6159439at2759"/>
<reference evidence="11" key="1">
    <citation type="submission" date="2022-01" db="EMBL/GenBank/DDBJ databases">
        <authorList>
            <person name="King R."/>
        </authorList>
    </citation>
    <scope>NUCLEOTIDE SEQUENCE</scope>
</reference>
<dbReference type="PROSITE" id="PS00027">
    <property type="entry name" value="HOMEOBOX_1"/>
    <property type="match status" value="1"/>
</dbReference>
<protein>
    <recommendedName>
        <fullName evidence="10">Homeobox domain-containing protein</fullName>
    </recommendedName>
</protein>
<organism evidence="11 12">
    <name type="scientific">Chironomus riparius</name>
    <dbReference type="NCBI Taxonomy" id="315576"/>
    <lineage>
        <taxon>Eukaryota</taxon>
        <taxon>Metazoa</taxon>
        <taxon>Ecdysozoa</taxon>
        <taxon>Arthropoda</taxon>
        <taxon>Hexapoda</taxon>
        <taxon>Insecta</taxon>
        <taxon>Pterygota</taxon>
        <taxon>Neoptera</taxon>
        <taxon>Endopterygota</taxon>
        <taxon>Diptera</taxon>
        <taxon>Nematocera</taxon>
        <taxon>Chironomoidea</taxon>
        <taxon>Chironomidae</taxon>
        <taxon>Chironominae</taxon>
        <taxon>Chironomus</taxon>
    </lineage>
</organism>
<dbReference type="PROSITE" id="PS50071">
    <property type="entry name" value="HOMEOBOX_2"/>
    <property type="match status" value="1"/>
</dbReference>
<dbReference type="AlphaFoldDB" id="A0A9N9WX70"/>
<dbReference type="SMART" id="SM00389">
    <property type="entry name" value="HOX"/>
    <property type="match status" value="1"/>
</dbReference>
<dbReference type="Gene3D" id="1.10.10.60">
    <property type="entry name" value="Homeodomain-like"/>
    <property type="match status" value="1"/>
</dbReference>
<dbReference type="CDD" id="cd00086">
    <property type="entry name" value="homeodomain"/>
    <property type="match status" value="1"/>
</dbReference>
<keyword evidence="5 7" id="KW-0371">Homeobox</keyword>
<accession>A0A9N9WX70</accession>
<evidence type="ECO:0000256" key="2">
    <source>
        <dbReference type="ARBA" id="ARBA00005661"/>
    </source>
</evidence>
<reference evidence="11" key="2">
    <citation type="submission" date="2022-10" db="EMBL/GenBank/DDBJ databases">
        <authorList>
            <consortium name="ENA_rothamsted_submissions"/>
            <consortium name="culmorum"/>
            <person name="King R."/>
        </authorList>
    </citation>
    <scope>NUCLEOTIDE SEQUENCE</scope>
</reference>
<dbReference type="InterPro" id="IPR001356">
    <property type="entry name" value="HD"/>
</dbReference>
<dbReference type="PANTHER" id="PTHR24340:SF82">
    <property type="entry name" value="HOMEOBOX PROTEIN VND"/>
    <property type="match status" value="1"/>
</dbReference>
<dbReference type="InterPro" id="IPR009057">
    <property type="entry name" value="Homeodomain-like_sf"/>
</dbReference>
<feature type="region of interest" description="Disordered" evidence="9">
    <location>
        <begin position="282"/>
        <end position="308"/>
    </location>
</feature>
<feature type="compositionally biased region" description="Low complexity" evidence="9">
    <location>
        <begin position="292"/>
        <end position="302"/>
    </location>
</feature>
<dbReference type="InterPro" id="IPR017970">
    <property type="entry name" value="Homeobox_CS"/>
</dbReference>
<dbReference type="PANTHER" id="PTHR24340">
    <property type="entry name" value="HOMEOBOX PROTEIN NKX"/>
    <property type="match status" value="1"/>
</dbReference>
<feature type="domain" description="Homeobox" evidence="10">
    <location>
        <begin position="304"/>
        <end position="364"/>
    </location>
</feature>
<evidence type="ECO:0000256" key="7">
    <source>
        <dbReference type="PROSITE-ProRule" id="PRU00108"/>
    </source>
</evidence>
<keyword evidence="4 7" id="KW-0238">DNA-binding</keyword>
<keyword evidence="3" id="KW-0217">Developmental protein</keyword>
<dbReference type="PRINTS" id="PR00024">
    <property type="entry name" value="HOMEOBOX"/>
</dbReference>
<comment type="subcellular location">
    <subcellularLocation>
        <location evidence="1 7 8">Nucleus</location>
    </subcellularLocation>
</comment>
<evidence type="ECO:0000256" key="3">
    <source>
        <dbReference type="ARBA" id="ARBA00022473"/>
    </source>
</evidence>
<dbReference type="FunFam" id="1.10.10.60:FF:000101">
    <property type="entry name" value="NK2 homeobox 8"/>
    <property type="match status" value="1"/>
</dbReference>
<dbReference type="Pfam" id="PF00046">
    <property type="entry name" value="Homeodomain"/>
    <property type="match status" value="1"/>
</dbReference>
<gene>
    <name evidence="11" type="ORF">CHIRRI_LOCUS11928</name>
</gene>
<dbReference type="SUPFAM" id="SSF46689">
    <property type="entry name" value="Homeodomain-like"/>
    <property type="match status" value="1"/>
</dbReference>
<evidence type="ECO:0000259" key="10">
    <source>
        <dbReference type="PROSITE" id="PS50071"/>
    </source>
</evidence>
<dbReference type="Proteomes" id="UP001153620">
    <property type="component" value="Chromosome 3"/>
</dbReference>
<dbReference type="GO" id="GO:0005634">
    <property type="term" value="C:nucleus"/>
    <property type="evidence" value="ECO:0007669"/>
    <property type="project" value="UniProtKB-SubCell"/>
</dbReference>
<evidence type="ECO:0000256" key="4">
    <source>
        <dbReference type="ARBA" id="ARBA00023125"/>
    </source>
</evidence>
<evidence type="ECO:0000313" key="12">
    <source>
        <dbReference type="Proteomes" id="UP001153620"/>
    </source>
</evidence>
<dbReference type="GO" id="GO:0000981">
    <property type="term" value="F:DNA-binding transcription factor activity, RNA polymerase II-specific"/>
    <property type="evidence" value="ECO:0007669"/>
    <property type="project" value="InterPro"/>
</dbReference>
<dbReference type="EMBL" id="OU895879">
    <property type="protein sequence ID" value="CAG9809099.1"/>
    <property type="molecule type" value="Genomic_DNA"/>
</dbReference>
<feature type="compositionally biased region" description="Basic residues" evidence="9">
    <location>
        <begin position="175"/>
        <end position="188"/>
    </location>
</feature>
<dbReference type="GO" id="GO:0030154">
    <property type="term" value="P:cell differentiation"/>
    <property type="evidence" value="ECO:0007669"/>
    <property type="project" value="TreeGrafter"/>
</dbReference>
<keyword evidence="12" id="KW-1185">Reference proteome</keyword>
<feature type="region of interest" description="Disordered" evidence="9">
    <location>
        <begin position="158"/>
        <end position="240"/>
    </location>
</feature>
<evidence type="ECO:0000256" key="5">
    <source>
        <dbReference type="ARBA" id="ARBA00023155"/>
    </source>
</evidence>